<keyword evidence="3" id="KW-0560">Oxidoreductase</keyword>
<keyword evidence="2" id="KW-0288">FMN</keyword>
<evidence type="ECO:0000256" key="3">
    <source>
        <dbReference type="ARBA" id="ARBA00023002"/>
    </source>
</evidence>
<evidence type="ECO:0000256" key="2">
    <source>
        <dbReference type="ARBA" id="ARBA00022643"/>
    </source>
</evidence>
<dbReference type="Gene3D" id="3.20.20.70">
    <property type="entry name" value="Aldolase class I"/>
    <property type="match status" value="1"/>
</dbReference>
<gene>
    <name evidence="4" type="ORF">HMPREF7215_2533</name>
</gene>
<organism evidence="4 5">
    <name type="scientific">Pyramidobacter piscolens W5455</name>
    <dbReference type="NCBI Taxonomy" id="352165"/>
    <lineage>
        <taxon>Bacteria</taxon>
        <taxon>Thermotogati</taxon>
        <taxon>Synergistota</taxon>
        <taxon>Synergistia</taxon>
        <taxon>Synergistales</taxon>
        <taxon>Dethiosulfovibrionaceae</taxon>
        <taxon>Pyramidobacter</taxon>
    </lineage>
</organism>
<evidence type="ECO:0000313" key="4">
    <source>
        <dbReference type="EMBL" id="EFB91421.1"/>
    </source>
</evidence>
<dbReference type="Pfam" id="PF03060">
    <property type="entry name" value="NMO"/>
    <property type="match status" value="1"/>
</dbReference>
<dbReference type="EMBL" id="ADFP01000041">
    <property type="protein sequence ID" value="EFB91421.1"/>
    <property type="molecule type" value="Genomic_DNA"/>
</dbReference>
<dbReference type="SUPFAM" id="SSF51412">
    <property type="entry name" value="Inosine monophosphate dehydrogenase (IMPDH)"/>
    <property type="match status" value="1"/>
</dbReference>
<protein>
    <submittedName>
        <fullName evidence="4">Oxidoreductase, 2-nitropropane dioxygenase family protein</fullName>
    </submittedName>
</protein>
<keyword evidence="4" id="KW-0223">Dioxygenase</keyword>
<keyword evidence="1" id="KW-0285">Flavoprotein</keyword>
<dbReference type="Proteomes" id="UP000006462">
    <property type="component" value="Unassembled WGS sequence"/>
</dbReference>
<evidence type="ECO:0000256" key="1">
    <source>
        <dbReference type="ARBA" id="ARBA00022630"/>
    </source>
</evidence>
<proteinExistence type="predicted"/>
<dbReference type="PANTHER" id="PTHR32332:SF18">
    <property type="entry name" value="2-NITROPROPANE DIOXYGENASE"/>
    <property type="match status" value="1"/>
</dbReference>
<dbReference type="GO" id="GO:0051213">
    <property type="term" value="F:dioxygenase activity"/>
    <property type="evidence" value="ECO:0007669"/>
    <property type="project" value="UniProtKB-KW"/>
</dbReference>
<reference evidence="4 5" key="1">
    <citation type="submission" date="2009-12" db="EMBL/GenBank/DDBJ databases">
        <authorList>
            <person name="Shrivastava S."/>
            <person name="Madupu R."/>
            <person name="Durkin A.S."/>
            <person name="Torralba M."/>
            <person name="Methe B."/>
            <person name="Sutton G.G."/>
            <person name="Strausberg R.L."/>
            <person name="Nelson K.E."/>
        </authorList>
    </citation>
    <scope>NUCLEOTIDE SEQUENCE [LARGE SCALE GENOMIC DNA]</scope>
    <source>
        <strain evidence="4 5">W5455</strain>
    </source>
</reference>
<dbReference type="CDD" id="cd04730">
    <property type="entry name" value="NPD_like"/>
    <property type="match status" value="1"/>
</dbReference>
<accession>A0ABM9ZWW7</accession>
<comment type="caution">
    <text evidence="4">The sequence shown here is derived from an EMBL/GenBank/DDBJ whole genome shotgun (WGS) entry which is preliminary data.</text>
</comment>
<dbReference type="GeneID" id="90985925"/>
<name>A0ABM9ZWW7_9BACT</name>
<dbReference type="RefSeq" id="WP_009164138.1">
    <property type="nucleotide sequence ID" value="NZ_ADFP01000041.1"/>
</dbReference>
<dbReference type="PANTHER" id="PTHR32332">
    <property type="entry name" value="2-NITROPROPANE DIOXYGENASE"/>
    <property type="match status" value="1"/>
</dbReference>
<evidence type="ECO:0000313" key="5">
    <source>
        <dbReference type="Proteomes" id="UP000006462"/>
    </source>
</evidence>
<keyword evidence="5" id="KW-1185">Reference proteome</keyword>
<dbReference type="InterPro" id="IPR004136">
    <property type="entry name" value="NMO"/>
</dbReference>
<dbReference type="InterPro" id="IPR013785">
    <property type="entry name" value="Aldolase_TIM"/>
</dbReference>
<sequence length="379" mass="41007">MILDKLPTLKIGQYTPRFPVIQGGMGVLISGPSLSGAVAAEGGIGTLATVGIGMATMTCNVDNFFKKNVEALKDFVAKAREKAKGGILAANCMCALQDYEQQVRAVCEAGIDIIISGAGLPLKLPELTRDFPNVALVPIVSSLKAASIIVRRWMKNYGRSPDAFVVETPNSAGGHLGAAKIEQVDDKELSLETVIPQLVNWLKEIKLNIPVIAAGGIFDRNEMLHAFELGASGVQMGTRFAASVEGDASDVFKQAYVDAKPEDVVLINSPCGLPGRALRSPMVERYLRHEDRKDPCIANCLAHCVYRATHKTFCIARALIQALQGNWEEGLFFCGTNVWRVNKIQTVKEIFSDLFGSADEPGNKSCRQDTKKNIDAVSR</sequence>